<dbReference type="PIRSF" id="PIRSF005859">
    <property type="entry name" value="PBR"/>
    <property type="match status" value="1"/>
</dbReference>
<dbReference type="RefSeq" id="WP_345447050.1">
    <property type="nucleotide sequence ID" value="NZ_BAABKP010000005.1"/>
</dbReference>
<evidence type="ECO:0000256" key="1">
    <source>
        <dbReference type="ARBA" id="ARBA00004141"/>
    </source>
</evidence>
<gene>
    <name evidence="7" type="ORF">GCM10023352_19590</name>
</gene>
<name>A0ABP9BT16_9MICC</name>
<dbReference type="InterPro" id="IPR038330">
    <property type="entry name" value="TspO/MBR-related_sf"/>
</dbReference>
<dbReference type="CDD" id="cd15904">
    <property type="entry name" value="TSPO_MBR"/>
    <property type="match status" value="1"/>
</dbReference>
<keyword evidence="8" id="KW-1185">Reference proteome</keyword>
<sequence length="167" mass="18395">MKKVNWLGNGIALLLFIAVPLAIGFTGSFLTADQVDGWYASADQAPWTPPNAVFGPVWTLLYVMIGATGWLLWRSTVTRQRRQAFILYGIQLVLNAVWSPLFFGAYPTYGVAGLWVALVVIYLLLLTVMTSIKVFASVSKIAAGLFVPYGLWVAYASTLNLYMALHN</sequence>
<feature type="transmembrane region" description="Helical" evidence="6">
    <location>
        <begin position="85"/>
        <end position="103"/>
    </location>
</feature>
<organism evidence="7 8">
    <name type="scientific">Rothia endophytica</name>
    <dbReference type="NCBI Taxonomy" id="1324766"/>
    <lineage>
        <taxon>Bacteria</taxon>
        <taxon>Bacillati</taxon>
        <taxon>Actinomycetota</taxon>
        <taxon>Actinomycetes</taxon>
        <taxon>Micrococcales</taxon>
        <taxon>Micrococcaceae</taxon>
        <taxon>Rothia</taxon>
    </lineage>
</organism>
<proteinExistence type="inferred from homology"/>
<reference evidence="8" key="1">
    <citation type="journal article" date="2019" name="Int. J. Syst. Evol. Microbiol.">
        <title>The Global Catalogue of Microorganisms (GCM) 10K type strain sequencing project: providing services to taxonomists for standard genome sequencing and annotation.</title>
        <authorList>
            <consortium name="The Broad Institute Genomics Platform"/>
            <consortium name="The Broad Institute Genome Sequencing Center for Infectious Disease"/>
            <person name="Wu L."/>
            <person name="Ma J."/>
        </authorList>
    </citation>
    <scope>NUCLEOTIDE SEQUENCE [LARGE SCALE GENOMIC DNA]</scope>
    <source>
        <strain evidence="8">JCM 18541</strain>
    </source>
</reference>
<evidence type="ECO:0000256" key="2">
    <source>
        <dbReference type="ARBA" id="ARBA00007524"/>
    </source>
</evidence>
<dbReference type="InterPro" id="IPR004307">
    <property type="entry name" value="TspO_MBR"/>
</dbReference>
<keyword evidence="4 6" id="KW-1133">Transmembrane helix</keyword>
<dbReference type="Pfam" id="PF03073">
    <property type="entry name" value="TspO_MBR"/>
    <property type="match status" value="1"/>
</dbReference>
<feature type="transmembrane region" description="Helical" evidence="6">
    <location>
        <begin position="141"/>
        <end position="165"/>
    </location>
</feature>
<keyword evidence="5 6" id="KW-0472">Membrane</keyword>
<protein>
    <submittedName>
        <fullName evidence="7">Tryptophan-rich sensory protein</fullName>
    </submittedName>
</protein>
<dbReference type="Proteomes" id="UP001500187">
    <property type="component" value="Unassembled WGS sequence"/>
</dbReference>
<feature type="transmembrane region" description="Helical" evidence="6">
    <location>
        <begin position="52"/>
        <end position="73"/>
    </location>
</feature>
<dbReference type="Gene3D" id="1.20.1260.100">
    <property type="entry name" value="TspO/MBR protein"/>
    <property type="match status" value="1"/>
</dbReference>
<keyword evidence="3 6" id="KW-0812">Transmembrane</keyword>
<comment type="subcellular location">
    <subcellularLocation>
        <location evidence="1">Membrane</location>
        <topology evidence="1">Multi-pass membrane protein</topology>
    </subcellularLocation>
</comment>
<evidence type="ECO:0000313" key="7">
    <source>
        <dbReference type="EMBL" id="GAA4799739.1"/>
    </source>
</evidence>
<accession>A0ABP9BT16</accession>
<feature type="transmembrane region" description="Helical" evidence="6">
    <location>
        <begin position="109"/>
        <end position="129"/>
    </location>
</feature>
<evidence type="ECO:0000256" key="3">
    <source>
        <dbReference type="ARBA" id="ARBA00022692"/>
    </source>
</evidence>
<evidence type="ECO:0000313" key="8">
    <source>
        <dbReference type="Proteomes" id="UP001500187"/>
    </source>
</evidence>
<dbReference type="PANTHER" id="PTHR10057:SF0">
    <property type="entry name" value="TRANSLOCATOR PROTEIN"/>
    <property type="match status" value="1"/>
</dbReference>
<comment type="similarity">
    <text evidence="2">Belongs to the TspO/BZRP family.</text>
</comment>
<feature type="transmembrane region" description="Helical" evidence="6">
    <location>
        <begin position="12"/>
        <end position="32"/>
    </location>
</feature>
<evidence type="ECO:0000256" key="4">
    <source>
        <dbReference type="ARBA" id="ARBA00022989"/>
    </source>
</evidence>
<evidence type="ECO:0000256" key="5">
    <source>
        <dbReference type="ARBA" id="ARBA00023136"/>
    </source>
</evidence>
<comment type="caution">
    <text evidence="7">The sequence shown here is derived from an EMBL/GenBank/DDBJ whole genome shotgun (WGS) entry which is preliminary data.</text>
</comment>
<evidence type="ECO:0000256" key="6">
    <source>
        <dbReference type="SAM" id="Phobius"/>
    </source>
</evidence>
<dbReference type="PANTHER" id="PTHR10057">
    <property type="entry name" value="PERIPHERAL-TYPE BENZODIAZEPINE RECEPTOR"/>
    <property type="match status" value="1"/>
</dbReference>
<dbReference type="EMBL" id="BAABKP010000005">
    <property type="protein sequence ID" value="GAA4799739.1"/>
    <property type="molecule type" value="Genomic_DNA"/>
</dbReference>